<dbReference type="AlphaFoldDB" id="A0A4V4HI64"/>
<reference evidence="1 2" key="1">
    <citation type="journal article" date="2019" name="Nat. Ecol. Evol.">
        <title>Megaphylogeny resolves global patterns of mushroom evolution.</title>
        <authorList>
            <person name="Varga T."/>
            <person name="Krizsan K."/>
            <person name="Foldi C."/>
            <person name="Dima B."/>
            <person name="Sanchez-Garcia M."/>
            <person name="Sanchez-Ramirez S."/>
            <person name="Szollosi G.J."/>
            <person name="Szarkandi J.G."/>
            <person name="Papp V."/>
            <person name="Albert L."/>
            <person name="Andreopoulos W."/>
            <person name="Angelini C."/>
            <person name="Antonin V."/>
            <person name="Barry K.W."/>
            <person name="Bougher N.L."/>
            <person name="Buchanan P."/>
            <person name="Buyck B."/>
            <person name="Bense V."/>
            <person name="Catcheside P."/>
            <person name="Chovatia M."/>
            <person name="Cooper J."/>
            <person name="Damon W."/>
            <person name="Desjardin D."/>
            <person name="Finy P."/>
            <person name="Geml J."/>
            <person name="Haridas S."/>
            <person name="Hughes K."/>
            <person name="Justo A."/>
            <person name="Karasinski D."/>
            <person name="Kautmanova I."/>
            <person name="Kiss B."/>
            <person name="Kocsube S."/>
            <person name="Kotiranta H."/>
            <person name="LaButti K.M."/>
            <person name="Lechner B.E."/>
            <person name="Liimatainen K."/>
            <person name="Lipzen A."/>
            <person name="Lukacs Z."/>
            <person name="Mihaltcheva S."/>
            <person name="Morgado L.N."/>
            <person name="Niskanen T."/>
            <person name="Noordeloos M.E."/>
            <person name="Ohm R.A."/>
            <person name="Ortiz-Santana B."/>
            <person name="Ovrebo C."/>
            <person name="Racz N."/>
            <person name="Riley R."/>
            <person name="Savchenko A."/>
            <person name="Shiryaev A."/>
            <person name="Soop K."/>
            <person name="Spirin V."/>
            <person name="Szebenyi C."/>
            <person name="Tomsovsky M."/>
            <person name="Tulloss R.E."/>
            <person name="Uehling J."/>
            <person name="Grigoriev I.V."/>
            <person name="Vagvolgyi C."/>
            <person name="Papp T."/>
            <person name="Martin F.M."/>
            <person name="Miettinen O."/>
            <person name="Hibbett D.S."/>
            <person name="Nagy L.G."/>
        </authorList>
    </citation>
    <scope>NUCLEOTIDE SEQUENCE [LARGE SCALE GENOMIC DNA]</scope>
    <source>
        <strain evidence="1 2">CBS 962.96</strain>
    </source>
</reference>
<proteinExistence type="predicted"/>
<dbReference type="EMBL" id="ML179049">
    <property type="protein sequence ID" value="THV05366.1"/>
    <property type="molecule type" value="Genomic_DNA"/>
</dbReference>
<evidence type="ECO:0000313" key="1">
    <source>
        <dbReference type="EMBL" id="THV05366.1"/>
    </source>
</evidence>
<evidence type="ECO:0000313" key="2">
    <source>
        <dbReference type="Proteomes" id="UP000297245"/>
    </source>
</evidence>
<keyword evidence="2" id="KW-1185">Reference proteome</keyword>
<dbReference type="OrthoDB" id="2571149at2759"/>
<accession>A0A4V4HI64</accession>
<sequence length="398" mass="47007">MQQHHDPFTPSPHSLAFRANLAKLISPLKRVRPSVPFWKLGAHRVPTLWGLYRGLLRNAPSDNIRYRVEMMFRKNRYMTGPRQTKRELLKGYKWLNFFQAAQSGDSRKQAVLSRYDQFISMKIEKEHWKRLVRNEIEWQNRLRNRPILTGGFLQPTAHHPPLPRLKPQPKAISGMIIKRMRARERQFMRSEALGEMKDLIKEERFFEQMAPSSQRSQVYGGSAYYEWSQSAPLSQARQQIFETSNGVLTRMMRPFPPDLIDQVREARKNKIANRTKELKRERRGEVTARTLKRRRKGLPAHVWTKLSEKDRKEELIVQRSVSEVGYVGMLKKERGWKLSEPKEKVEGKVWSIEEGRWIGEEDDRALDKALGRIRRENERRRAMRDRTLGPVDDVEGCM</sequence>
<protein>
    <submittedName>
        <fullName evidence="1">Uncharacterized protein</fullName>
    </submittedName>
</protein>
<dbReference type="Proteomes" id="UP000297245">
    <property type="component" value="Unassembled WGS sequence"/>
</dbReference>
<name>A0A4V4HI64_DENBC</name>
<gene>
    <name evidence="1" type="ORF">K435DRAFT_647156</name>
</gene>
<organism evidence="1 2">
    <name type="scientific">Dendrothele bispora (strain CBS 962.96)</name>
    <dbReference type="NCBI Taxonomy" id="1314807"/>
    <lineage>
        <taxon>Eukaryota</taxon>
        <taxon>Fungi</taxon>
        <taxon>Dikarya</taxon>
        <taxon>Basidiomycota</taxon>
        <taxon>Agaricomycotina</taxon>
        <taxon>Agaricomycetes</taxon>
        <taxon>Agaricomycetidae</taxon>
        <taxon>Agaricales</taxon>
        <taxon>Agaricales incertae sedis</taxon>
        <taxon>Dendrothele</taxon>
    </lineage>
</organism>